<dbReference type="InterPro" id="IPR044662">
    <property type="entry name" value="HS1/DABB1-like"/>
</dbReference>
<dbReference type="Gene3D" id="3.30.70.100">
    <property type="match status" value="1"/>
</dbReference>
<evidence type="ECO:0000313" key="4">
    <source>
        <dbReference type="Proteomes" id="UP000224634"/>
    </source>
</evidence>
<dbReference type="AlphaFoldDB" id="A0A2B7Z2V1"/>
<sequence>MPITRVTMFKIPDPEHQKQVLEKYKSLAKEAMKDGKLYILSLTAGRPHDDPRRKGYTVTAISRFASMEDMQYYDSQCAAHASLKQFVGPLKEDVMTVFFEADVEA</sequence>
<proteinExistence type="predicted"/>
<evidence type="ECO:0000313" key="3">
    <source>
        <dbReference type="EMBL" id="PGH27935.1"/>
    </source>
</evidence>
<feature type="domain" description="Stress-response A/B barrel" evidence="2">
    <location>
        <begin position="3"/>
        <end position="99"/>
    </location>
</feature>
<reference evidence="3 4" key="1">
    <citation type="submission" date="2017-10" db="EMBL/GenBank/DDBJ databases">
        <title>Comparative genomics in systemic dimorphic fungi from Ajellomycetaceae.</title>
        <authorList>
            <person name="Munoz J.F."/>
            <person name="Mcewen J.G."/>
            <person name="Clay O.K."/>
            <person name="Cuomo C.A."/>
        </authorList>
    </citation>
    <scope>NUCLEOTIDE SEQUENCE [LARGE SCALE GENOMIC DNA]</scope>
    <source>
        <strain evidence="3 4">UAMH7299</strain>
    </source>
</reference>
<comment type="caution">
    <text evidence="3">The sequence shown here is derived from an EMBL/GenBank/DDBJ whole genome shotgun (WGS) entry which is preliminary data.</text>
</comment>
<gene>
    <name evidence="3" type="ORF">AJ80_00189</name>
</gene>
<name>A0A2B7Z2V1_POLH7</name>
<comment type="subunit">
    <text evidence="1">Homodimer.</text>
</comment>
<dbReference type="PANTHER" id="PTHR33178:SF10">
    <property type="entry name" value="STRESS-RESPONSE A_B BARREL DOMAIN-CONTAINING PROTEIN"/>
    <property type="match status" value="1"/>
</dbReference>
<protein>
    <recommendedName>
        <fullName evidence="2">Stress-response A/B barrel domain-containing protein</fullName>
    </recommendedName>
</protein>
<dbReference type="InterPro" id="IPR011008">
    <property type="entry name" value="Dimeric_a/b-barrel"/>
</dbReference>
<accession>A0A2B7Z2V1</accession>
<dbReference type="Proteomes" id="UP000224634">
    <property type="component" value="Unassembled WGS sequence"/>
</dbReference>
<keyword evidence="4" id="KW-1185">Reference proteome</keyword>
<organism evidence="3 4">
    <name type="scientific">Polytolypa hystricis (strain UAMH7299)</name>
    <dbReference type="NCBI Taxonomy" id="1447883"/>
    <lineage>
        <taxon>Eukaryota</taxon>
        <taxon>Fungi</taxon>
        <taxon>Dikarya</taxon>
        <taxon>Ascomycota</taxon>
        <taxon>Pezizomycotina</taxon>
        <taxon>Eurotiomycetes</taxon>
        <taxon>Eurotiomycetidae</taxon>
        <taxon>Onygenales</taxon>
        <taxon>Onygenales incertae sedis</taxon>
        <taxon>Polytolypa</taxon>
    </lineage>
</organism>
<dbReference type="EMBL" id="PDNA01000002">
    <property type="protein sequence ID" value="PGH27935.1"/>
    <property type="molecule type" value="Genomic_DNA"/>
</dbReference>
<dbReference type="SMART" id="SM00886">
    <property type="entry name" value="Dabb"/>
    <property type="match status" value="1"/>
</dbReference>
<dbReference type="Pfam" id="PF07876">
    <property type="entry name" value="Dabb"/>
    <property type="match status" value="1"/>
</dbReference>
<dbReference type="SUPFAM" id="SSF54909">
    <property type="entry name" value="Dimeric alpha+beta barrel"/>
    <property type="match status" value="1"/>
</dbReference>
<dbReference type="PROSITE" id="PS51502">
    <property type="entry name" value="S_R_A_B_BARREL"/>
    <property type="match status" value="1"/>
</dbReference>
<dbReference type="PANTHER" id="PTHR33178">
    <property type="match status" value="1"/>
</dbReference>
<dbReference type="InterPro" id="IPR013097">
    <property type="entry name" value="Dabb"/>
</dbReference>
<evidence type="ECO:0000259" key="2">
    <source>
        <dbReference type="PROSITE" id="PS51502"/>
    </source>
</evidence>
<evidence type="ECO:0000256" key="1">
    <source>
        <dbReference type="ARBA" id="ARBA00011738"/>
    </source>
</evidence>
<dbReference type="OrthoDB" id="3830014at2759"/>